<comment type="pathway">
    <text evidence="1 11">Pyrimidine metabolism; CTP biosynthesis via de novo pathway; CTP from UDP: step 2/2.</text>
</comment>
<dbReference type="GO" id="GO:0003883">
    <property type="term" value="F:CTP synthase activity"/>
    <property type="evidence" value="ECO:0007669"/>
    <property type="project" value="UniProtKB-UniRule"/>
</dbReference>
<dbReference type="PANTHER" id="PTHR11550:SF0">
    <property type="entry name" value="CTP SYNTHASE-RELATED"/>
    <property type="match status" value="1"/>
</dbReference>
<dbReference type="eggNOG" id="KOG2387">
    <property type="taxonomic scope" value="Eukaryota"/>
</dbReference>
<dbReference type="GO" id="GO:0005524">
    <property type="term" value="F:ATP binding"/>
    <property type="evidence" value="ECO:0007669"/>
    <property type="project" value="UniProtKB-KW"/>
</dbReference>
<keyword evidence="3 11" id="KW-0436">Ligase</keyword>
<protein>
    <recommendedName>
        <fullName evidence="11">CTP synthase</fullName>
        <ecNumber evidence="11">6.3.4.2</ecNumber>
    </recommendedName>
    <alternativeName>
        <fullName evidence="11">UTP--ammonia ligase</fullName>
    </alternativeName>
</protein>
<keyword evidence="15" id="KW-1185">Reference proteome</keyword>
<dbReference type="CDD" id="cd01746">
    <property type="entry name" value="GATase1_CTP_Synthase"/>
    <property type="match status" value="1"/>
</dbReference>
<dbReference type="FunFam" id="3.40.50.300:FF:000009">
    <property type="entry name" value="CTP synthase"/>
    <property type="match status" value="1"/>
</dbReference>
<evidence type="ECO:0000256" key="4">
    <source>
        <dbReference type="ARBA" id="ARBA00022723"/>
    </source>
</evidence>
<dbReference type="InterPro" id="IPR017926">
    <property type="entry name" value="GATASE"/>
</dbReference>
<dbReference type="Pfam" id="PF00117">
    <property type="entry name" value="GATase"/>
    <property type="match status" value="1"/>
</dbReference>
<dbReference type="InterPro" id="IPR029062">
    <property type="entry name" value="Class_I_gatase-like"/>
</dbReference>
<comment type="catalytic activity">
    <reaction evidence="10 11">
        <text>UTP + L-glutamine + ATP + H2O = CTP + L-glutamate + ADP + phosphate + 2 H(+)</text>
        <dbReference type="Rhea" id="RHEA:26426"/>
        <dbReference type="ChEBI" id="CHEBI:15377"/>
        <dbReference type="ChEBI" id="CHEBI:15378"/>
        <dbReference type="ChEBI" id="CHEBI:29985"/>
        <dbReference type="ChEBI" id="CHEBI:30616"/>
        <dbReference type="ChEBI" id="CHEBI:37563"/>
        <dbReference type="ChEBI" id="CHEBI:43474"/>
        <dbReference type="ChEBI" id="CHEBI:46398"/>
        <dbReference type="ChEBI" id="CHEBI:58359"/>
        <dbReference type="ChEBI" id="CHEBI:456216"/>
        <dbReference type="EC" id="6.3.4.2"/>
    </reaction>
</comment>
<proteinExistence type="inferred from homology"/>
<evidence type="ECO:0000256" key="8">
    <source>
        <dbReference type="ARBA" id="ARBA00022962"/>
    </source>
</evidence>
<dbReference type="EC" id="6.3.4.2" evidence="11"/>
<dbReference type="SUPFAM" id="SSF52540">
    <property type="entry name" value="P-loop containing nucleoside triphosphate hydrolases"/>
    <property type="match status" value="1"/>
</dbReference>
<evidence type="ECO:0000256" key="9">
    <source>
        <dbReference type="ARBA" id="ARBA00022975"/>
    </source>
</evidence>
<dbReference type="EMBL" id="DS989726">
    <property type="protein sequence ID" value="EEA04943.1"/>
    <property type="molecule type" value="Genomic_DNA"/>
</dbReference>
<dbReference type="InterPro" id="IPR017456">
    <property type="entry name" value="CTP_synthase_N"/>
</dbReference>
<feature type="domain" description="Glutamine amidotransferase" evidence="12">
    <location>
        <begin position="391"/>
        <end position="690"/>
    </location>
</feature>
<evidence type="ECO:0000256" key="11">
    <source>
        <dbReference type="RuleBase" id="RU810713"/>
    </source>
</evidence>
<dbReference type="AlphaFoldDB" id="B6A9Q2"/>
<keyword evidence="5 11" id="KW-0547">Nucleotide-binding</keyword>
<dbReference type="Pfam" id="PF06418">
    <property type="entry name" value="CTP_synth_N"/>
    <property type="match status" value="1"/>
</dbReference>
<dbReference type="Gene3D" id="3.40.50.880">
    <property type="match status" value="1"/>
</dbReference>
<dbReference type="PROSITE" id="PS51273">
    <property type="entry name" value="GATASE_TYPE_1"/>
    <property type="match status" value="1"/>
</dbReference>
<evidence type="ECO:0000259" key="12">
    <source>
        <dbReference type="Pfam" id="PF00117"/>
    </source>
</evidence>
<dbReference type="NCBIfam" id="NF003792">
    <property type="entry name" value="PRK05380.1"/>
    <property type="match status" value="1"/>
</dbReference>
<feature type="domain" description="CTP synthase N-terminal" evidence="13">
    <location>
        <begin position="55"/>
        <end position="326"/>
    </location>
</feature>
<evidence type="ECO:0000256" key="6">
    <source>
        <dbReference type="ARBA" id="ARBA00022840"/>
    </source>
</evidence>
<dbReference type="InterPro" id="IPR027417">
    <property type="entry name" value="P-loop_NTPase"/>
</dbReference>
<dbReference type="UniPathway" id="UPA00159">
    <property type="reaction ID" value="UER00277"/>
</dbReference>
<evidence type="ECO:0000313" key="15">
    <source>
        <dbReference type="Proteomes" id="UP000001460"/>
    </source>
</evidence>
<keyword evidence="6 11" id="KW-0067">ATP-binding</keyword>
<evidence type="ECO:0000256" key="10">
    <source>
        <dbReference type="ARBA" id="ARBA00047781"/>
    </source>
</evidence>
<dbReference type="InterPro" id="IPR004468">
    <property type="entry name" value="CTP_synthase"/>
</dbReference>
<dbReference type="VEuPathDB" id="CryptoDB:CMU_040120"/>
<dbReference type="NCBIfam" id="TIGR00337">
    <property type="entry name" value="PyrG"/>
    <property type="match status" value="1"/>
</dbReference>
<dbReference type="OMA" id="EFNNAYR"/>
<comment type="similarity">
    <text evidence="2 11">Belongs to the CTP synthase family.</text>
</comment>
<dbReference type="OrthoDB" id="1739076at2759"/>
<evidence type="ECO:0000313" key="14">
    <source>
        <dbReference type="EMBL" id="EEA04943.1"/>
    </source>
</evidence>
<reference evidence="14" key="1">
    <citation type="submission" date="2008-06" db="EMBL/GenBank/DDBJ databases">
        <authorList>
            <person name="Lorenzi H."/>
            <person name="Inman J."/>
            <person name="Miller J."/>
            <person name="Schobel S."/>
            <person name="Amedeo P."/>
            <person name="Caler E.V."/>
            <person name="da Silva J."/>
        </authorList>
    </citation>
    <scope>NUCLEOTIDE SEQUENCE [LARGE SCALE GENOMIC DNA]</scope>
    <source>
        <strain evidence="14">RN66</strain>
    </source>
</reference>
<dbReference type="Gene3D" id="3.40.50.300">
    <property type="entry name" value="P-loop containing nucleotide triphosphate hydrolases"/>
    <property type="match status" value="1"/>
</dbReference>
<dbReference type="CDD" id="cd03113">
    <property type="entry name" value="CTPS_N"/>
    <property type="match status" value="1"/>
</dbReference>
<gene>
    <name evidence="14" type="ORF">CMU_040120</name>
</gene>
<organism evidence="14 15">
    <name type="scientific">Cryptosporidium muris (strain RN66)</name>
    <dbReference type="NCBI Taxonomy" id="441375"/>
    <lineage>
        <taxon>Eukaryota</taxon>
        <taxon>Sar</taxon>
        <taxon>Alveolata</taxon>
        <taxon>Apicomplexa</taxon>
        <taxon>Conoidasida</taxon>
        <taxon>Coccidia</taxon>
        <taxon>Eucoccidiorida</taxon>
        <taxon>Eimeriorina</taxon>
        <taxon>Cryptosporidiidae</taxon>
        <taxon>Cryptosporidium</taxon>
    </lineage>
</organism>
<dbReference type="SUPFAM" id="SSF52317">
    <property type="entry name" value="Class I glutamine amidotransferase-like"/>
    <property type="match status" value="1"/>
</dbReference>
<dbReference type="GeneID" id="6994627"/>
<dbReference type="InterPro" id="IPR033828">
    <property type="entry name" value="GATase1_CTP_Synthase"/>
</dbReference>
<dbReference type="RefSeq" id="XP_002139292.1">
    <property type="nucleotide sequence ID" value="XM_002139256.1"/>
</dbReference>
<dbReference type="STRING" id="441375.B6A9Q2"/>
<sequence length="707" mass="79384">MSYLSKEYGTVYLSEDLEISKLNYYNTSMRESNRLTSPRLPSASIDGFYSQKQVKYVIVTGGTLSGLGKGITISSLGLCLKSRGYNVTAIKIDPYLNIDAGTMSPLEHGEVFVLDDGEEVDLDLGNYERFLDINLNNSNSITTGKIYSEVINRERRGEYLGKTVQVIPHVTDYIQERLKVVGMTGYYDSSDKYCVPDICLVEVGGTVGDIESSVYLEALQQFLFNVGPENLIFCHVCYLPYVGGELKTKPTQHGVARLREVGLKPDFLFGRCELPLDDSCKNKLTVFTQVPKKNIISVHSVEHACCVVELLESQKVADKICGQLGLPIVEPRELMDKWSSYIEMIKLNDCANKDTDKLTDNYINQIPKTDDPFVNGSVKIGIVGKYIASADTYLSVFEALKHASLYLKVRLKILWIESNQLEDDGDDDDYDIDNSECGTSSKSESTWKMLRSVDGVLVPGGFGQRGINGKMAAINYCRTNNIPFLGICLGMQLAAIEFAKNVMNLPLAISQEFENEFSSICNPPITSIEDLTLFHQKSRSYKEEEILSQGTVSNLSSRSIHIVISMAEFCSSVKGGTMRLGGWNTVIRDKNSLAYKLYYKCNFPSSTTICHDTGGELYTIRERHRHRYEINPEFVPLMEKHGLRFVGKDTDGEKNEILELPSHPFFIACQYHPEFTSRPMKPNPLFYGFILASLKKIQHNCGIYDFI</sequence>
<evidence type="ECO:0000259" key="13">
    <source>
        <dbReference type="Pfam" id="PF06418"/>
    </source>
</evidence>
<comment type="function">
    <text evidence="11">Catalyzes the ATP-dependent amination of UTP to CTP with either L-glutamine or ammonia as the source of nitrogen.</text>
</comment>
<dbReference type="GO" id="GO:0044210">
    <property type="term" value="P:'de novo' CTP biosynthetic process"/>
    <property type="evidence" value="ECO:0007669"/>
    <property type="project" value="UniProtKB-UniRule"/>
</dbReference>
<dbReference type="GO" id="GO:0019856">
    <property type="term" value="P:pyrimidine nucleobase biosynthetic process"/>
    <property type="evidence" value="ECO:0007669"/>
    <property type="project" value="TreeGrafter"/>
</dbReference>
<evidence type="ECO:0000256" key="2">
    <source>
        <dbReference type="ARBA" id="ARBA00007533"/>
    </source>
</evidence>
<dbReference type="Proteomes" id="UP000001460">
    <property type="component" value="Unassembled WGS sequence"/>
</dbReference>
<evidence type="ECO:0000256" key="3">
    <source>
        <dbReference type="ARBA" id="ARBA00022598"/>
    </source>
</evidence>
<evidence type="ECO:0000256" key="5">
    <source>
        <dbReference type="ARBA" id="ARBA00022741"/>
    </source>
</evidence>
<accession>B6A9Q2</accession>
<name>B6A9Q2_CRYMR</name>
<dbReference type="PANTHER" id="PTHR11550">
    <property type="entry name" value="CTP SYNTHASE"/>
    <property type="match status" value="1"/>
</dbReference>
<dbReference type="GO" id="GO:0042802">
    <property type="term" value="F:identical protein binding"/>
    <property type="evidence" value="ECO:0007669"/>
    <property type="project" value="TreeGrafter"/>
</dbReference>
<keyword evidence="7" id="KW-0460">Magnesium</keyword>
<keyword evidence="9 11" id="KW-0665">Pyrimidine biosynthesis</keyword>
<evidence type="ECO:0000256" key="1">
    <source>
        <dbReference type="ARBA" id="ARBA00005171"/>
    </source>
</evidence>
<dbReference type="GO" id="GO:0046872">
    <property type="term" value="F:metal ion binding"/>
    <property type="evidence" value="ECO:0007669"/>
    <property type="project" value="UniProtKB-KW"/>
</dbReference>
<evidence type="ECO:0000256" key="7">
    <source>
        <dbReference type="ARBA" id="ARBA00022842"/>
    </source>
</evidence>
<keyword evidence="8 11" id="KW-0315">Glutamine amidotransferase</keyword>
<keyword evidence="4" id="KW-0479">Metal-binding</keyword>